<dbReference type="EMBL" id="DS231699">
    <property type="protein sequence ID" value="KNB00913.1"/>
    <property type="molecule type" value="Genomic_DNA"/>
</dbReference>
<organism evidence="1 2">
    <name type="scientific">Fusarium oxysporum f. sp. lycopersici (strain 4287 / CBS 123668 / FGSC 9935 / NRRL 34936)</name>
    <name type="common">Fusarium vascular wilt of tomato</name>
    <dbReference type="NCBI Taxonomy" id="426428"/>
    <lineage>
        <taxon>Eukaryota</taxon>
        <taxon>Fungi</taxon>
        <taxon>Dikarya</taxon>
        <taxon>Ascomycota</taxon>
        <taxon>Pezizomycotina</taxon>
        <taxon>Sordariomycetes</taxon>
        <taxon>Hypocreomycetidae</taxon>
        <taxon>Hypocreales</taxon>
        <taxon>Nectriaceae</taxon>
        <taxon>Fusarium</taxon>
        <taxon>Fusarium oxysporum species complex</taxon>
    </lineage>
</organism>
<sequence length="40" mass="4396">MGLAMLVEGALIESKESKGFVYKDEENGGRMRRNGPKALL</sequence>
<reference evidence="1" key="2">
    <citation type="journal article" date="2010" name="Nature">
        <title>Comparative genomics reveals mobile pathogenicity chromosomes in Fusarium.</title>
        <authorList>
            <person name="Ma L.J."/>
            <person name="van der Does H.C."/>
            <person name="Borkovich K.A."/>
            <person name="Coleman J.J."/>
            <person name="Daboussi M.J."/>
            <person name="Di Pietro A."/>
            <person name="Dufresne M."/>
            <person name="Freitag M."/>
            <person name="Grabherr M."/>
            <person name="Henrissat B."/>
            <person name="Houterman P.M."/>
            <person name="Kang S."/>
            <person name="Shim W.B."/>
            <person name="Woloshuk C."/>
            <person name="Xie X."/>
            <person name="Xu J.R."/>
            <person name="Antoniw J."/>
            <person name="Baker S.E."/>
            <person name="Bluhm B.H."/>
            <person name="Breakspear A."/>
            <person name="Brown D.W."/>
            <person name="Butchko R.A."/>
            <person name="Chapman S."/>
            <person name="Coulson R."/>
            <person name="Coutinho P.M."/>
            <person name="Danchin E.G."/>
            <person name="Diener A."/>
            <person name="Gale L.R."/>
            <person name="Gardiner D.M."/>
            <person name="Goff S."/>
            <person name="Hammond-Kosack K.E."/>
            <person name="Hilburn K."/>
            <person name="Hua-Van A."/>
            <person name="Jonkers W."/>
            <person name="Kazan K."/>
            <person name="Kodira C.D."/>
            <person name="Koehrsen M."/>
            <person name="Kumar L."/>
            <person name="Lee Y.H."/>
            <person name="Li L."/>
            <person name="Manners J.M."/>
            <person name="Miranda-Saavedra D."/>
            <person name="Mukherjee M."/>
            <person name="Park G."/>
            <person name="Park J."/>
            <person name="Park S.Y."/>
            <person name="Proctor R.H."/>
            <person name="Regev A."/>
            <person name="Ruiz-Roldan M.C."/>
            <person name="Sain D."/>
            <person name="Sakthikumar S."/>
            <person name="Sykes S."/>
            <person name="Schwartz D.C."/>
            <person name="Turgeon B.G."/>
            <person name="Wapinski I."/>
            <person name="Yoder O."/>
            <person name="Young S."/>
            <person name="Zeng Q."/>
            <person name="Zhou S."/>
            <person name="Galagan J."/>
            <person name="Cuomo C.A."/>
            <person name="Kistler H.C."/>
            <person name="Rep M."/>
        </authorList>
    </citation>
    <scope>NUCLEOTIDE SEQUENCE [LARGE SCALE GENOMIC DNA]</scope>
    <source>
        <strain evidence="1">4287</strain>
    </source>
</reference>
<reference evidence="1" key="1">
    <citation type="submission" date="2007-04" db="EMBL/GenBank/DDBJ databases">
        <authorList>
            <consortium name="The Broad Institute Genome Sequencing Platform"/>
            <person name="Birren B."/>
            <person name="Lander E."/>
            <person name="Galagan J."/>
            <person name="Nusbaum C."/>
            <person name="Devon K."/>
            <person name="Ma L.-J."/>
            <person name="Jaffe D."/>
            <person name="Butler J."/>
            <person name="Alvarez P."/>
            <person name="Gnerre S."/>
            <person name="Grabherr M."/>
            <person name="Kleber M."/>
            <person name="Mauceli E."/>
            <person name="Brockman W."/>
            <person name="MacCallum I.A."/>
            <person name="Young S."/>
            <person name="LaButti K."/>
            <person name="DeCaprio D."/>
            <person name="Crawford M."/>
            <person name="Koehrsen M."/>
            <person name="Engels R."/>
            <person name="Montgomery P."/>
            <person name="Pearson M."/>
            <person name="Howarth C."/>
            <person name="Larson L."/>
            <person name="White J."/>
            <person name="O'Leary S."/>
            <person name="Kodira C."/>
            <person name="Zeng Q."/>
            <person name="Yandava C."/>
            <person name="Alvarado L."/>
            <person name="Kistler C."/>
            <person name="Shim W.-B."/>
            <person name="Kang S."/>
            <person name="Woloshuk C."/>
        </authorList>
    </citation>
    <scope>NUCLEOTIDE SEQUENCE</scope>
    <source>
        <strain evidence="1">4287</strain>
    </source>
</reference>
<dbReference type="KEGG" id="fox:FOXG_18786"/>
<dbReference type="VEuPathDB" id="FungiDB:FOXG_18786"/>
<name>A0A0J9UPQ2_FUSO4</name>
<proteinExistence type="predicted"/>
<dbReference type="RefSeq" id="XP_018238958.1">
    <property type="nucleotide sequence ID" value="XM_018398930.1"/>
</dbReference>
<evidence type="ECO:0000313" key="1">
    <source>
        <dbReference type="EMBL" id="KNB00913.1"/>
    </source>
</evidence>
<protein>
    <submittedName>
        <fullName evidence="1">Uncharacterized protein</fullName>
    </submittedName>
</protein>
<dbReference type="Proteomes" id="UP000009097">
    <property type="component" value="Unassembled WGS sequence"/>
</dbReference>
<accession>A0A0J9UPQ2</accession>
<evidence type="ECO:0000313" key="2">
    <source>
        <dbReference type="Proteomes" id="UP000009097"/>
    </source>
</evidence>
<dbReference type="AlphaFoldDB" id="A0A0J9UPQ2"/>
<dbReference type="GeneID" id="28959492"/>
<gene>
    <name evidence="1" type="ORF">FOXG_18786</name>
</gene>